<feature type="transmembrane region" description="Helical" evidence="2">
    <location>
        <begin position="97"/>
        <end position="117"/>
    </location>
</feature>
<dbReference type="InterPro" id="IPR025403">
    <property type="entry name" value="TgpA-like_C"/>
</dbReference>
<feature type="compositionally biased region" description="Acidic residues" evidence="1">
    <location>
        <begin position="299"/>
        <end position="319"/>
    </location>
</feature>
<accession>A0A1H1G4A8</accession>
<feature type="domain" description="Protein-glutamine gamma-glutamyltransferase-like C-terminal" evidence="3">
    <location>
        <begin position="224"/>
        <end position="291"/>
    </location>
</feature>
<dbReference type="OrthoDB" id="206550at2157"/>
<evidence type="ECO:0000256" key="2">
    <source>
        <dbReference type="SAM" id="Phobius"/>
    </source>
</evidence>
<dbReference type="RefSeq" id="WP_090381627.1">
    <property type="nucleotide sequence ID" value="NZ_FNLC01000002.1"/>
</dbReference>
<feature type="region of interest" description="Disordered" evidence="1">
    <location>
        <begin position="35"/>
        <end position="61"/>
    </location>
</feature>
<evidence type="ECO:0000313" key="4">
    <source>
        <dbReference type="EMBL" id="SDR08064.1"/>
    </source>
</evidence>
<feature type="transmembrane region" description="Helical" evidence="2">
    <location>
        <begin position="12"/>
        <end position="29"/>
    </location>
</feature>
<keyword evidence="5" id="KW-1185">Reference proteome</keyword>
<feature type="region of interest" description="Disordered" evidence="1">
    <location>
        <begin position="176"/>
        <end position="214"/>
    </location>
</feature>
<dbReference type="Pfam" id="PF13559">
    <property type="entry name" value="DUF4129"/>
    <property type="match status" value="1"/>
</dbReference>
<evidence type="ECO:0000313" key="5">
    <source>
        <dbReference type="Proteomes" id="UP000198848"/>
    </source>
</evidence>
<gene>
    <name evidence="4" type="ORF">SAMN04489842_2256</name>
</gene>
<dbReference type="EMBL" id="FNLC01000002">
    <property type="protein sequence ID" value="SDR08064.1"/>
    <property type="molecule type" value="Genomic_DNA"/>
</dbReference>
<feature type="compositionally biased region" description="Gly residues" evidence="1">
    <location>
        <begin position="37"/>
        <end position="49"/>
    </location>
</feature>
<reference evidence="5" key="1">
    <citation type="submission" date="2016-10" db="EMBL/GenBank/DDBJ databases">
        <authorList>
            <person name="Varghese N."/>
            <person name="Submissions S."/>
        </authorList>
    </citation>
    <scope>NUCLEOTIDE SEQUENCE [LARGE SCALE GENOMIC DNA]</scope>
    <source>
        <strain evidence="5">DSM 24767</strain>
    </source>
</reference>
<feature type="region of interest" description="Disordered" evidence="1">
    <location>
        <begin position="297"/>
        <end position="319"/>
    </location>
</feature>
<feature type="transmembrane region" description="Helical" evidence="2">
    <location>
        <begin position="72"/>
        <end position="90"/>
    </location>
</feature>
<proteinExistence type="predicted"/>
<name>A0A1H1G4A8_NATTX</name>
<dbReference type="AlphaFoldDB" id="A0A1H1G4A8"/>
<feature type="transmembrane region" description="Helical" evidence="2">
    <location>
        <begin position="155"/>
        <end position="172"/>
    </location>
</feature>
<sequence>MPRDRLPSVVRLAAAIGGIAAIALAAATVESPVEFGDSGGAGPGDGEGVGVTDQPPGSQPADPLDVPPFLEYLIYALLILGAIIVVWYLLTHRRDALRVIALCLFVALAVFAIVQLMPELPPPEGAVEEPVGGFDGGDGDGFGTGNGDAVAGEPLLAVLALVTAIVVGGLFLSRHRDSEATPGETPAEPDDGEDRVPGTAAVGSAAGRAADRIEGGTDVDNEIYRAWREMTRPLEVDRPESSTPREFADAAIEAGIDREHVEELTRLFEDVRYGHEETTPEMERRATTVLRKIESVYTDVDDEPTDFSEPDDSGWGDSR</sequence>
<keyword evidence="2" id="KW-0812">Transmembrane</keyword>
<dbReference type="Proteomes" id="UP000198848">
    <property type="component" value="Unassembled WGS sequence"/>
</dbReference>
<evidence type="ECO:0000259" key="3">
    <source>
        <dbReference type="Pfam" id="PF13559"/>
    </source>
</evidence>
<organism evidence="4 5">
    <name type="scientific">Natronobacterium texcoconense</name>
    <dbReference type="NCBI Taxonomy" id="1095778"/>
    <lineage>
        <taxon>Archaea</taxon>
        <taxon>Methanobacteriati</taxon>
        <taxon>Methanobacteriota</taxon>
        <taxon>Stenosarchaea group</taxon>
        <taxon>Halobacteria</taxon>
        <taxon>Halobacteriales</taxon>
        <taxon>Natrialbaceae</taxon>
        <taxon>Natronobacterium</taxon>
    </lineage>
</organism>
<keyword evidence="2" id="KW-1133">Transmembrane helix</keyword>
<evidence type="ECO:0000256" key="1">
    <source>
        <dbReference type="SAM" id="MobiDB-lite"/>
    </source>
</evidence>
<keyword evidence="2" id="KW-0472">Membrane</keyword>
<dbReference type="STRING" id="1095778.SAMN04489842_2256"/>
<protein>
    <recommendedName>
        <fullName evidence="3">Protein-glutamine gamma-glutamyltransferase-like C-terminal domain-containing protein</fullName>
    </recommendedName>
</protein>
<feature type="compositionally biased region" description="Low complexity" evidence="1">
    <location>
        <begin position="198"/>
        <end position="208"/>
    </location>
</feature>